<feature type="region of interest" description="Disordered" evidence="1">
    <location>
        <begin position="1"/>
        <end position="36"/>
    </location>
</feature>
<keyword evidence="4" id="KW-1185">Reference proteome</keyword>
<proteinExistence type="predicted"/>
<reference evidence="3 4" key="1">
    <citation type="journal article" date="2020" name="Int. J. Syst. Evol. Microbiol.">
        <title>Reclassification of Streptomyces castelarensis and Streptomyces sporoclivatus as later heterotypic synonyms of Streptomyces antimycoticus.</title>
        <authorList>
            <person name="Komaki H."/>
            <person name="Tamura T."/>
        </authorList>
    </citation>
    <scope>NUCLEOTIDE SEQUENCE [LARGE SCALE GENOMIC DNA]</scope>
    <source>
        <strain evidence="3 4">NBRC 12839</strain>
    </source>
</reference>
<evidence type="ECO:0000259" key="2">
    <source>
        <dbReference type="Pfam" id="PF09369"/>
    </source>
</evidence>
<evidence type="ECO:0000256" key="1">
    <source>
        <dbReference type="SAM" id="MobiDB-lite"/>
    </source>
</evidence>
<dbReference type="Pfam" id="PF09369">
    <property type="entry name" value="MZB"/>
    <property type="match status" value="1"/>
</dbReference>
<sequence length="201" mass="21885">MDPVTGQWLAGPTSKPGGAGPGRETPEEQEGLADAEKVNRKVPVIPYVEDTRNILVVKLAEPVERDTAVTLQYALERGIEAEFQLEDSELDTEELPPYEGPRERLLFVESAEGGAGVLRRLQAEPEALARAARKALEIAHFDQLGRDRGAEKQNGDPCEKGCYDCLLSFGNQRHHRAIDRNLVAELLQAFAGGSVGESTPA</sequence>
<protein>
    <recommendedName>
        <fullName evidence="2">MrfA-like Zn-binding domain-containing protein</fullName>
    </recommendedName>
</protein>
<name>A0A4D4KJN1_9ACTN</name>
<organism evidence="3 4">
    <name type="scientific">Streptomyces antimycoticus</name>
    <dbReference type="NCBI Taxonomy" id="68175"/>
    <lineage>
        <taxon>Bacteria</taxon>
        <taxon>Bacillati</taxon>
        <taxon>Actinomycetota</taxon>
        <taxon>Actinomycetes</taxon>
        <taxon>Kitasatosporales</taxon>
        <taxon>Streptomycetaceae</taxon>
        <taxon>Streptomyces</taxon>
        <taxon>Streptomyces violaceusniger group</taxon>
    </lineage>
</organism>
<dbReference type="AlphaFoldDB" id="A0A4D4KJN1"/>
<gene>
    <name evidence="3" type="ORF">SANT12839_074490</name>
</gene>
<evidence type="ECO:0000313" key="4">
    <source>
        <dbReference type="Proteomes" id="UP000299290"/>
    </source>
</evidence>
<accession>A0A4D4KJN1</accession>
<evidence type="ECO:0000313" key="3">
    <source>
        <dbReference type="EMBL" id="GDY46567.1"/>
    </source>
</evidence>
<feature type="domain" description="MrfA-like Zn-binding" evidence="2">
    <location>
        <begin position="71"/>
        <end position="166"/>
    </location>
</feature>
<dbReference type="Proteomes" id="UP000299290">
    <property type="component" value="Unassembled WGS sequence"/>
</dbReference>
<dbReference type="EMBL" id="BJHV01000001">
    <property type="protein sequence ID" value="GDY46567.1"/>
    <property type="molecule type" value="Genomic_DNA"/>
</dbReference>
<comment type="caution">
    <text evidence="3">The sequence shown here is derived from an EMBL/GenBank/DDBJ whole genome shotgun (WGS) entry which is preliminary data.</text>
</comment>
<dbReference type="InterPro" id="IPR018973">
    <property type="entry name" value="MZB"/>
</dbReference>